<dbReference type="EMBL" id="RDQH01000335">
    <property type="protein sequence ID" value="RXH88536.1"/>
    <property type="molecule type" value="Genomic_DNA"/>
</dbReference>
<sequence length="79" mass="9203">MEILSVGPLFGRFWSPQKYSTAEEETPYHTKVEYTYKQRFMNVSAQFTINRKTFSNFSVLFLEGLNDSHRCSSLLEGLV</sequence>
<accession>A0A498IZQ2</accession>
<evidence type="ECO:0000313" key="1">
    <source>
        <dbReference type="EMBL" id="RXH88536.1"/>
    </source>
</evidence>
<gene>
    <name evidence="1" type="ORF">DVH24_000135</name>
</gene>
<dbReference type="STRING" id="3750.A0A498IZQ2"/>
<name>A0A498IZQ2_MALDO</name>
<protein>
    <submittedName>
        <fullName evidence="1">Uncharacterized protein</fullName>
    </submittedName>
</protein>
<comment type="caution">
    <text evidence="1">The sequence shown here is derived from an EMBL/GenBank/DDBJ whole genome shotgun (WGS) entry which is preliminary data.</text>
</comment>
<dbReference type="Proteomes" id="UP000290289">
    <property type="component" value="Chromosome 9"/>
</dbReference>
<dbReference type="AlphaFoldDB" id="A0A498IZQ2"/>
<reference evidence="1 2" key="1">
    <citation type="submission" date="2018-10" db="EMBL/GenBank/DDBJ databases">
        <title>A high-quality apple genome assembly.</title>
        <authorList>
            <person name="Hu J."/>
        </authorList>
    </citation>
    <scope>NUCLEOTIDE SEQUENCE [LARGE SCALE GENOMIC DNA]</scope>
    <source>
        <strain evidence="2">cv. HFTH1</strain>
        <tissue evidence="1">Young leaf</tissue>
    </source>
</reference>
<evidence type="ECO:0000313" key="2">
    <source>
        <dbReference type="Proteomes" id="UP000290289"/>
    </source>
</evidence>
<organism evidence="1 2">
    <name type="scientific">Malus domestica</name>
    <name type="common">Apple</name>
    <name type="synonym">Pyrus malus</name>
    <dbReference type="NCBI Taxonomy" id="3750"/>
    <lineage>
        <taxon>Eukaryota</taxon>
        <taxon>Viridiplantae</taxon>
        <taxon>Streptophyta</taxon>
        <taxon>Embryophyta</taxon>
        <taxon>Tracheophyta</taxon>
        <taxon>Spermatophyta</taxon>
        <taxon>Magnoliopsida</taxon>
        <taxon>eudicotyledons</taxon>
        <taxon>Gunneridae</taxon>
        <taxon>Pentapetalae</taxon>
        <taxon>rosids</taxon>
        <taxon>fabids</taxon>
        <taxon>Rosales</taxon>
        <taxon>Rosaceae</taxon>
        <taxon>Amygdaloideae</taxon>
        <taxon>Maleae</taxon>
        <taxon>Malus</taxon>
    </lineage>
</organism>
<proteinExistence type="predicted"/>
<keyword evidence="2" id="KW-1185">Reference proteome</keyword>